<reference evidence="1 2" key="1">
    <citation type="journal article" date="2004" name="Science">
        <title>The Ashbya gossypii genome as a tool for mapping the ancient Saccharomyces cerevisiae genome.</title>
        <authorList>
            <person name="Dietrich F.S."/>
            <person name="Voegeli S."/>
            <person name="Brachat S."/>
            <person name="Lerch A."/>
            <person name="Gates K."/>
            <person name="Steiner S."/>
            <person name="Mohr C."/>
            <person name="Pohlmann R."/>
            <person name="Luedi P."/>
            <person name="Choi S."/>
            <person name="Wing R.A."/>
            <person name="Flavier A."/>
            <person name="Gaffney T.D."/>
            <person name="Philippsen P."/>
        </authorList>
    </citation>
    <scope>NUCLEOTIDE SEQUENCE [LARGE SCALE GENOMIC DNA]</scope>
    <source>
        <strain evidence="2">ATCC 10895 / CBS 109.51 / FGSC 9923 / NRRL Y-1056</strain>
    </source>
</reference>
<organism evidence="1 2">
    <name type="scientific">Eremothecium gossypii (strain ATCC 10895 / CBS 109.51 / FGSC 9923 / NRRL Y-1056)</name>
    <name type="common">Yeast</name>
    <name type="synonym">Ashbya gossypii</name>
    <dbReference type="NCBI Taxonomy" id="284811"/>
    <lineage>
        <taxon>Eukaryota</taxon>
        <taxon>Fungi</taxon>
        <taxon>Dikarya</taxon>
        <taxon>Ascomycota</taxon>
        <taxon>Saccharomycotina</taxon>
        <taxon>Saccharomycetes</taxon>
        <taxon>Saccharomycetales</taxon>
        <taxon>Saccharomycetaceae</taxon>
        <taxon>Eremothecium</taxon>
    </lineage>
</organism>
<dbReference type="OrthoDB" id="1932312at2759"/>
<protein>
    <submittedName>
        <fullName evidence="1">ADR040Cp</fullName>
    </submittedName>
</protein>
<dbReference type="Proteomes" id="UP000000591">
    <property type="component" value="Chromosome IV"/>
</dbReference>
<proteinExistence type="predicted"/>
<evidence type="ECO:0000313" key="1">
    <source>
        <dbReference type="EMBL" id="AAS51960.1"/>
    </source>
</evidence>
<dbReference type="RefSeq" id="NP_984136.1">
    <property type="nucleotide sequence ID" value="NM_209489.1"/>
</dbReference>
<dbReference type="PROSITE" id="PS50896">
    <property type="entry name" value="LISH"/>
    <property type="match status" value="1"/>
</dbReference>
<gene>
    <name evidence="1" type="ORF">AGOS_ADR040C</name>
</gene>
<dbReference type="HOGENOM" id="CLU_049349_0_0_1"/>
<dbReference type="GeneID" id="4620285"/>
<sequence>MEDPPGSVKVVVAQFLQKYGYQKTLGHFLNEAGLSLGALQSGDAAEDLETIIGERTQYLERARNDEPSQLDVGVSSIACEQLPRWNYAVQWAAARELQGANGLVISADLSGAQPVLATSSREVLQYGSTLQLEKRSVSSIGCIRKFGWFAGPRGSRERYALGMDGSLALLGADGVPLRSWRLHGRMITHAAFFVTTERKILCFTYGLDGYIRLHEFDEEMEEPKSMDEYKLVNSCTGFQLAQTDDDEPTLYYTREDHTHLFVLQVHDLKLQEVYRIALNAAQFSTHSFSVRDMIVVNFEHIYAADDRNSHLPWSGPGSVLIAATSHTPYMRLIFVELPNTKELPVSSGVPHTNSATVPNLLDSFTGNSGTTPHQKPAVNSGPKVYYDKVKRNIATPVPQNLYSQPILALCTVSSGLLVGADDGVYAVDLHLGNTWKLALPNGNERVKAMALHDDFLLVSLSNKTVFIWEAQKD</sequence>
<evidence type="ECO:0000313" key="2">
    <source>
        <dbReference type="Proteomes" id="UP000000591"/>
    </source>
</evidence>
<dbReference type="OMA" id="YMRLILV"/>
<dbReference type="PIRSF" id="PIRSF007778">
    <property type="entry name" value="UCP007778"/>
    <property type="match status" value="1"/>
</dbReference>
<dbReference type="InterPro" id="IPR036322">
    <property type="entry name" value="WD40_repeat_dom_sf"/>
</dbReference>
<reference evidence="2" key="2">
    <citation type="journal article" date="2013" name="G3 (Bethesda)">
        <title>Genomes of Ashbya fungi isolated from insects reveal four mating-type loci, numerous translocations, lack of transposons, and distinct gene duplications.</title>
        <authorList>
            <person name="Dietrich F.S."/>
            <person name="Voegeli S."/>
            <person name="Kuo S."/>
            <person name="Philippsen P."/>
        </authorList>
    </citation>
    <scope>GENOME REANNOTATION</scope>
    <source>
        <strain evidence="2">ATCC 10895 / CBS 109.51 / FGSC 9923 / NRRL Y-1056</strain>
    </source>
</reference>
<keyword evidence="2" id="KW-1185">Reference proteome</keyword>
<dbReference type="eggNOG" id="ENOG502RZPK">
    <property type="taxonomic scope" value="Eukaryota"/>
</dbReference>
<dbReference type="KEGG" id="ago:AGOS_ADR040C"/>
<dbReference type="InterPro" id="IPR016520">
    <property type="entry name" value="UCP007778"/>
</dbReference>
<dbReference type="AlphaFoldDB" id="Q75A78"/>
<dbReference type="EMBL" id="AE016817">
    <property type="protein sequence ID" value="AAS51960.1"/>
    <property type="molecule type" value="Genomic_DNA"/>
</dbReference>
<dbReference type="SUPFAM" id="SSF50978">
    <property type="entry name" value="WD40 repeat-like"/>
    <property type="match status" value="1"/>
</dbReference>
<dbReference type="STRING" id="284811.Q75A78"/>
<name>Q75A78_EREGS</name>
<dbReference type="InParanoid" id="Q75A78"/>
<dbReference type="FunCoup" id="Q75A78">
    <property type="interactions" value="29"/>
</dbReference>
<accession>Q75A78</accession>
<dbReference type="InterPro" id="IPR006594">
    <property type="entry name" value="LisH"/>
</dbReference>